<feature type="transmembrane region" description="Helical" evidence="4">
    <location>
        <begin position="296"/>
        <end position="316"/>
    </location>
</feature>
<feature type="transmembrane region" description="Helical" evidence="4">
    <location>
        <begin position="272"/>
        <end position="290"/>
    </location>
</feature>
<dbReference type="SUPFAM" id="SSF103473">
    <property type="entry name" value="MFS general substrate transporter"/>
    <property type="match status" value="1"/>
</dbReference>
<dbReference type="InterPro" id="IPR020846">
    <property type="entry name" value="MFS_dom"/>
</dbReference>
<dbReference type="CDD" id="cd17477">
    <property type="entry name" value="MFS_YcaD_like"/>
    <property type="match status" value="1"/>
</dbReference>
<evidence type="ECO:0000259" key="5">
    <source>
        <dbReference type="PROSITE" id="PS50850"/>
    </source>
</evidence>
<evidence type="ECO:0000313" key="6">
    <source>
        <dbReference type="EMBL" id="KMW60223.1"/>
    </source>
</evidence>
<dbReference type="PROSITE" id="PS50850">
    <property type="entry name" value="MFS"/>
    <property type="match status" value="1"/>
</dbReference>
<evidence type="ECO:0000256" key="3">
    <source>
        <dbReference type="ARBA" id="ARBA00023136"/>
    </source>
</evidence>
<gene>
    <name evidence="6" type="ORF">AIOL_000376</name>
</gene>
<feature type="transmembrane region" description="Helical" evidence="4">
    <location>
        <begin position="328"/>
        <end position="349"/>
    </location>
</feature>
<dbReference type="InterPro" id="IPR047200">
    <property type="entry name" value="MFS_YcaD-like"/>
</dbReference>
<dbReference type="PANTHER" id="PTHR23521">
    <property type="entry name" value="TRANSPORTER MFS SUPERFAMILY"/>
    <property type="match status" value="1"/>
</dbReference>
<feature type="transmembrane region" description="Helical" evidence="4">
    <location>
        <begin position="361"/>
        <end position="379"/>
    </location>
</feature>
<reference evidence="6 7" key="1">
    <citation type="submission" date="2015-06" db="EMBL/GenBank/DDBJ databases">
        <title>Draft genome sequence of an Alphaproteobacteria species associated to the Mediterranean sponge Oscarella lobularis.</title>
        <authorList>
            <person name="Jourda C."/>
            <person name="Santini S."/>
            <person name="Claverie J.-M."/>
        </authorList>
    </citation>
    <scope>NUCLEOTIDE SEQUENCE [LARGE SCALE GENOMIC DNA]</scope>
    <source>
        <strain evidence="6">IGS</strain>
    </source>
</reference>
<keyword evidence="1 4" id="KW-0812">Transmembrane</keyword>
<feature type="transmembrane region" description="Helical" evidence="4">
    <location>
        <begin position="207"/>
        <end position="231"/>
    </location>
</feature>
<accession>A0A0J9H3J0</accession>
<feature type="transmembrane region" description="Helical" evidence="4">
    <location>
        <begin position="138"/>
        <end position="159"/>
    </location>
</feature>
<feature type="domain" description="Major facilitator superfamily (MFS) profile" evidence="5">
    <location>
        <begin position="14"/>
        <end position="384"/>
    </location>
</feature>
<evidence type="ECO:0000256" key="4">
    <source>
        <dbReference type="SAM" id="Phobius"/>
    </source>
</evidence>
<dbReference type="GO" id="GO:0005886">
    <property type="term" value="C:plasma membrane"/>
    <property type="evidence" value="ECO:0007669"/>
    <property type="project" value="TreeGrafter"/>
</dbReference>
<feature type="transmembrane region" description="Helical" evidence="4">
    <location>
        <begin position="101"/>
        <end position="126"/>
    </location>
</feature>
<sequence length="387" mass="39821">MSQPSSPAAAARAGIIGAIACATIFSLTIGLTYPLLSFVLEAAGHDKTAIGLNAAMTPIGVLLASPFYPRLVRRVGAWPVAVVCLAVSGLVIALLGLTQSFVAIMALRFCLGVVDVGVFIVSETWINQLASPRSRGRVIGLYATALSAGFGLGPLILSFAGVESYWPFAIGAGLCGAAIPLVLAIRRDMPSFAEDSPTSSWAFLRRAPVLLAAVAAFAFWDAAILALFPVYGLESGLGVGFIAIALSVCILGNTFLQIPLGWASDRTSRRGMMILCACLGVAGALALPAVVHSPALFLSVLFVWGAVAGGLYTMAMSELGDRFEGGELVAGNAAFALAFGIGGVVGAPATGVAMELAGTSGFSLTLAALFLFIAVFAFWRQRSRSAP</sequence>
<organism evidence="6 7">
    <name type="scientific">Candidatus Rhodobacter oscarellae</name>
    <dbReference type="NCBI Taxonomy" id="1675527"/>
    <lineage>
        <taxon>Bacteria</taxon>
        <taxon>Pseudomonadati</taxon>
        <taxon>Pseudomonadota</taxon>
        <taxon>Alphaproteobacteria</taxon>
        <taxon>Rhodobacterales</taxon>
        <taxon>Rhodobacter group</taxon>
        <taxon>Rhodobacter</taxon>
    </lineage>
</organism>
<keyword evidence="7" id="KW-1185">Reference proteome</keyword>
<dbReference type="OrthoDB" id="9810614at2"/>
<dbReference type="RefSeq" id="WP_049641328.1">
    <property type="nucleotide sequence ID" value="NZ_LFTY01000001.1"/>
</dbReference>
<feature type="transmembrane region" description="Helical" evidence="4">
    <location>
        <begin position="75"/>
        <end position="95"/>
    </location>
</feature>
<feature type="transmembrane region" description="Helical" evidence="4">
    <location>
        <begin position="48"/>
        <end position="68"/>
    </location>
</feature>
<keyword evidence="3 4" id="KW-0472">Membrane</keyword>
<dbReference type="Pfam" id="PF07690">
    <property type="entry name" value="MFS_1"/>
    <property type="match status" value="1"/>
</dbReference>
<dbReference type="EMBL" id="LFTY01000001">
    <property type="protein sequence ID" value="KMW60223.1"/>
    <property type="molecule type" value="Genomic_DNA"/>
</dbReference>
<dbReference type="Proteomes" id="UP000037178">
    <property type="component" value="Unassembled WGS sequence"/>
</dbReference>
<feature type="transmembrane region" description="Helical" evidence="4">
    <location>
        <begin position="12"/>
        <end position="36"/>
    </location>
</feature>
<comment type="caution">
    <text evidence="6">The sequence shown here is derived from an EMBL/GenBank/DDBJ whole genome shotgun (WGS) entry which is preliminary data.</text>
</comment>
<dbReference type="InterPro" id="IPR011701">
    <property type="entry name" value="MFS"/>
</dbReference>
<protein>
    <submittedName>
        <fullName evidence="6">Major Facilitator Superfamily transporter</fullName>
    </submittedName>
</protein>
<dbReference type="PANTHER" id="PTHR23521:SF3">
    <property type="entry name" value="MFS TRANSPORTER"/>
    <property type="match status" value="1"/>
</dbReference>
<evidence type="ECO:0000256" key="1">
    <source>
        <dbReference type="ARBA" id="ARBA00022692"/>
    </source>
</evidence>
<dbReference type="PATRIC" id="fig|1675527.3.peg.424"/>
<evidence type="ECO:0000313" key="7">
    <source>
        <dbReference type="Proteomes" id="UP000037178"/>
    </source>
</evidence>
<name>A0A0J9H3J0_9RHOB</name>
<keyword evidence="2 4" id="KW-1133">Transmembrane helix</keyword>
<feature type="transmembrane region" description="Helical" evidence="4">
    <location>
        <begin position="237"/>
        <end position="260"/>
    </location>
</feature>
<dbReference type="GO" id="GO:0022857">
    <property type="term" value="F:transmembrane transporter activity"/>
    <property type="evidence" value="ECO:0007669"/>
    <property type="project" value="InterPro"/>
</dbReference>
<feature type="transmembrane region" description="Helical" evidence="4">
    <location>
        <begin position="165"/>
        <end position="186"/>
    </location>
</feature>
<dbReference type="Gene3D" id="1.20.1250.20">
    <property type="entry name" value="MFS general substrate transporter like domains"/>
    <property type="match status" value="2"/>
</dbReference>
<dbReference type="STRING" id="1675527.AIOL_000376"/>
<dbReference type="InterPro" id="IPR036259">
    <property type="entry name" value="MFS_trans_sf"/>
</dbReference>
<dbReference type="AlphaFoldDB" id="A0A0J9H3J0"/>
<evidence type="ECO:0000256" key="2">
    <source>
        <dbReference type="ARBA" id="ARBA00022989"/>
    </source>
</evidence>
<proteinExistence type="predicted"/>